<dbReference type="AlphaFoldDB" id="A0AAV3YD76"/>
<keyword evidence="3" id="KW-1185">Reference proteome</keyword>
<evidence type="ECO:0000313" key="2">
    <source>
        <dbReference type="EMBL" id="GFN80397.1"/>
    </source>
</evidence>
<proteinExistence type="predicted"/>
<reference evidence="2 3" key="1">
    <citation type="journal article" date="2021" name="Elife">
        <title>Chloroplast acquisition without the gene transfer in kleptoplastic sea slugs, Plakobranchus ocellatus.</title>
        <authorList>
            <person name="Maeda T."/>
            <person name="Takahashi S."/>
            <person name="Yoshida T."/>
            <person name="Shimamura S."/>
            <person name="Takaki Y."/>
            <person name="Nagai Y."/>
            <person name="Toyoda A."/>
            <person name="Suzuki Y."/>
            <person name="Arimoto A."/>
            <person name="Ishii H."/>
            <person name="Satoh N."/>
            <person name="Nishiyama T."/>
            <person name="Hasebe M."/>
            <person name="Maruyama T."/>
            <person name="Minagawa J."/>
            <person name="Obokata J."/>
            <person name="Shigenobu S."/>
        </authorList>
    </citation>
    <scope>NUCLEOTIDE SEQUENCE [LARGE SCALE GENOMIC DNA]</scope>
</reference>
<organism evidence="2 3">
    <name type="scientific">Plakobranchus ocellatus</name>
    <dbReference type="NCBI Taxonomy" id="259542"/>
    <lineage>
        <taxon>Eukaryota</taxon>
        <taxon>Metazoa</taxon>
        <taxon>Spiralia</taxon>
        <taxon>Lophotrochozoa</taxon>
        <taxon>Mollusca</taxon>
        <taxon>Gastropoda</taxon>
        <taxon>Heterobranchia</taxon>
        <taxon>Euthyneura</taxon>
        <taxon>Panpulmonata</taxon>
        <taxon>Sacoglossa</taxon>
        <taxon>Placobranchoidea</taxon>
        <taxon>Plakobranchidae</taxon>
        <taxon>Plakobranchus</taxon>
    </lineage>
</organism>
<dbReference type="Proteomes" id="UP000735302">
    <property type="component" value="Unassembled WGS sequence"/>
</dbReference>
<comment type="caution">
    <text evidence="2">The sequence shown here is derived from an EMBL/GenBank/DDBJ whole genome shotgun (WGS) entry which is preliminary data.</text>
</comment>
<evidence type="ECO:0000256" key="1">
    <source>
        <dbReference type="SAM" id="MobiDB-lite"/>
    </source>
</evidence>
<gene>
    <name evidence="2" type="ORF">PoB_000690300</name>
</gene>
<feature type="region of interest" description="Disordered" evidence="1">
    <location>
        <begin position="17"/>
        <end position="39"/>
    </location>
</feature>
<evidence type="ECO:0000313" key="3">
    <source>
        <dbReference type="Proteomes" id="UP000735302"/>
    </source>
</evidence>
<sequence length="196" mass="22211">MVWKFIVQILYSQAPSRKASSRGRKRGKSMVATSTPEMKRIKEEALKKMQKTQKSQAAVSSRRLTFDVEDDDSASDISLTDLMDESEDVPERDAIKLGVVENVSVNDYVLCEFAKKAHKFYYVGQMTKERDSDDDVEADFLRRKGSYFVKPLVEDISSVHIDSIKALLPQPTVHGTTLRTKGELVFSTEFGHVDVR</sequence>
<accession>A0AAV3YD76</accession>
<protein>
    <submittedName>
        <fullName evidence="2">Pogo transposable element with krab domain</fullName>
    </submittedName>
</protein>
<dbReference type="EMBL" id="BLXT01000825">
    <property type="protein sequence ID" value="GFN80397.1"/>
    <property type="molecule type" value="Genomic_DNA"/>
</dbReference>
<feature type="compositionally biased region" description="Basic residues" evidence="1">
    <location>
        <begin position="19"/>
        <end position="28"/>
    </location>
</feature>
<name>A0AAV3YD76_9GAST</name>